<keyword evidence="3" id="KW-0378">Hydrolase</keyword>
<dbReference type="CDD" id="cd10802">
    <property type="entry name" value="YdjC_TTHB029_like"/>
    <property type="match status" value="1"/>
</dbReference>
<proteinExistence type="predicted"/>
<comment type="caution">
    <text evidence="7">The sequence shown here is derived from an EMBL/GenBank/DDBJ whole genome shotgun (WGS) entry which is preliminary data.</text>
</comment>
<dbReference type="InterPro" id="IPR006879">
    <property type="entry name" value="YdjC-like"/>
</dbReference>
<keyword evidence="2" id="KW-0479">Metal-binding</keyword>
<dbReference type="Pfam" id="PF04794">
    <property type="entry name" value="YdjC"/>
    <property type="match status" value="1"/>
</dbReference>
<reference evidence="8" key="1">
    <citation type="submission" date="2019-09" db="EMBL/GenBank/DDBJ databases">
        <authorList>
            <person name="Jung D.-H."/>
        </authorList>
    </citation>
    <scope>NUCLEOTIDE SEQUENCE [LARGE SCALE GENOMIC DNA]</scope>
    <source>
        <strain evidence="8">JA-25</strain>
    </source>
</reference>
<evidence type="ECO:0000313" key="8">
    <source>
        <dbReference type="Proteomes" id="UP000606008"/>
    </source>
</evidence>
<evidence type="ECO:0000256" key="3">
    <source>
        <dbReference type="ARBA" id="ARBA00022801"/>
    </source>
</evidence>
<gene>
    <name evidence="7" type="ORF">F7231_06325</name>
</gene>
<feature type="chain" id="PRO_5045106554" evidence="6">
    <location>
        <begin position="23"/>
        <end position="331"/>
    </location>
</feature>
<dbReference type="Proteomes" id="UP000606008">
    <property type="component" value="Unassembled WGS sequence"/>
</dbReference>
<dbReference type="PANTHER" id="PTHR31609:SF1">
    <property type="entry name" value="CARBOHYDRATE DEACETYLASE"/>
    <property type="match status" value="1"/>
</dbReference>
<protein>
    <submittedName>
        <fullName evidence="7">ChbG/HpnK family deacetylase</fullName>
    </submittedName>
</protein>
<accession>A0ABX0QEY5</accession>
<evidence type="ECO:0000256" key="5">
    <source>
        <dbReference type="ARBA" id="ARBA00023277"/>
    </source>
</evidence>
<dbReference type="Gene3D" id="3.20.20.370">
    <property type="entry name" value="Glycoside hydrolase/deacetylase"/>
    <property type="match status" value="1"/>
</dbReference>
<keyword evidence="4" id="KW-0460">Magnesium</keyword>
<keyword evidence="8" id="KW-1185">Reference proteome</keyword>
<organism evidence="7 8">
    <name type="scientific">Fibrivirga algicola</name>
    <dbReference type="NCBI Taxonomy" id="2950420"/>
    <lineage>
        <taxon>Bacteria</taxon>
        <taxon>Pseudomonadati</taxon>
        <taxon>Bacteroidota</taxon>
        <taxon>Cytophagia</taxon>
        <taxon>Cytophagales</taxon>
        <taxon>Spirosomataceae</taxon>
        <taxon>Fibrivirga</taxon>
    </lineage>
</organism>
<dbReference type="SUPFAM" id="SSF88713">
    <property type="entry name" value="Glycoside hydrolase/deacetylase"/>
    <property type="match status" value="1"/>
</dbReference>
<evidence type="ECO:0000313" key="7">
    <source>
        <dbReference type="EMBL" id="NID09780.1"/>
    </source>
</evidence>
<evidence type="ECO:0000256" key="1">
    <source>
        <dbReference type="ARBA" id="ARBA00001946"/>
    </source>
</evidence>
<evidence type="ECO:0000256" key="4">
    <source>
        <dbReference type="ARBA" id="ARBA00022842"/>
    </source>
</evidence>
<dbReference type="RefSeq" id="WP_166691318.1">
    <property type="nucleotide sequence ID" value="NZ_WAEL01000002.1"/>
</dbReference>
<reference evidence="8" key="2">
    <citation type="submission" date="2023-07" db="EMBL/GenBank/DDBJ databases">
        <authorList>
            <person name="Jung D.-H."/>
        </authorList>
    </citation>
    <scope>NUCLEOTIDE SEQUENCE [LARGE SCALE GENOMIC DNA]</scope>
    <source>
        <strain evidence="8">JA-25</strain>
    </source>
</reference>
<dbReference type="EMBL" id="WAEL01000002">
    <property type="protein sequence ID" value="NID09780.1"/>
    <property type="molecule type" value="Genomic_DNA"/>
</dbReference>
<dbReference type="PANTHER" id="PTHR31609">
    <property type="entry name" value="YDJC DEACETYLASE FAMILY MEMBER"/>
    <property type="match status" value="1"/>
</dbReference>
<keyword evidence="6" id="KW-0732">Signal</keyword>
<evidence type="ECO:0000256" key="2">
    <source>
        <dbReference type="ARBA" id="ARBA00022723"/>
    </source>
</evidence>
<name>A0ABX0QEY5_9BACT</name>
<evidence type="ECO:0000256" key="6">
    <source>
        <dbReference type="SAM" id="SignalP"/>
    </source>
</evidence>
<keyword evidence="5" id="KW-0119">Carbohydrate metabolism</keyword>
<dbReference type="InterPro" id="IPR011330">
    <property type="entry name" value="Glyco_hydro/deAcase_b/a-brl"/>
</dbReference>
<feature type="signal peptide" evidence="6">
    <location>
        <begin position="1"/>
        <end position="22"/>
    </location>
</feature>
<sequence>MSPVYLFIACLSMLVSSAIAQADTTYAERLGFPRGKKVIVLHVDDAGMSYEANQGTRRAIDEGIAVSTSVMMPCAWVPDFMAYARQKPTLDVGVHLTLTSEWKGYRWSPLTGQKTGLCDAQGAFWPSVQEVVDQATPAEVDAEIRAQLARFRSFGIEPTHLDSHMGTLFDLKFMPTYVKLGIEQQIPLLFPGGHATLIVAANNIPQEQRVIARKVGRQLWDAGLPVFDDLDGSSYSWNLPAGMPVTDKALQRMKTEKYIDLLKRCQPGLTYVIMHCAQNSPQFSQITSSWPTRQGDLLAMLDPELKAYIQREGIIVTTCRELMARRKQAGR</sequence>
<comment type="cofactor">
    <cofactor evidence="1">
        <name>Mg(2+)</name>
        <dbReference type="ChEBI" id="CHEBI:18420"/>
    </cofactor>
</comment>